<keyword evidence="3" id="KW-0378">Hydrolase</keyword>
<dbReference type="Proteomes" id="UP000018721">
    <property type="component" value="Unassembled WGS sequence"/>
</dbReference>
<proteinExistence type="inferred from homology"/>
<reference evidence="5 6" key="1">
    <citation type="submission" date="2013-11" db="EMBL/GenBank/DDBJ databases">
        <title>The Genome Sequence of Phytophthora parasitica P1569.</title>
        <authorList>
            <consortium name="The Broad Institute Genomics Platform"/>
            <person name="Russ C."/>
            <person name="Tyler B."/>
            <person name="Panabieres F."/>
            <person name="Shan W."/>
            <person name="Tripathy S."/>
            <person name="Grunwald N."/>
            <person name="Machado M."/>
            <person name="Johnson C.S."/>
            <person name="Arredondo F."/>
            <person name="Hong C."/>
            <person name="Coffey M."/>
            <person name="Young S.K."/>
            <person name="Zeng Q."/>
            <person name="Gargeya S."/>
            <person name="Fitzgerald M."/>
            <person name="Abouelleil A."/>
            <person name="Alvarado L."/>
            <person name="Chapman S.B."/>
            <person name="Gainer-Dewar J."/>
            <person name="Goldberg J."/>
            <person name="Griggs A."/>
            <person name="Gujja S."/>
            <person name="Hansen M."/>
            <person name="Howarth C."/>
            <person name="Imamovic A."/>
            <person name="Ireland A."/>
            <person name="Larimer J."/>
            <person name="McCowan C."/>
            <person name="Murphy C."/>
            <person name="Pearson M."/>
            <person name="Poon T.W."/>
            <person name="Priest M."/>
            <person name="Roberts A."/>
            <person name="Saif S."/>
            <person name="Shea T."/>
            <person name="Sykes S."/>
            <person name="Wortman J."/>
            <person name="Nusbaum C."/>
            <person name="Birren B."/>
        </authorList>
    </citation>
    <scope>NUCLEOTIDE SEQUENCE [LARGE SCALE GENOMIC DNA]</scope>
    <source>
        <strain evidence="5 6">P1569</strain>
    </source>
</reference>
<dbReference type="EMBL" id="ANIZ01001124">
    <property type="protein sequence ID" value="ETI49186.1"/>
    <property type="molecule type" value="Genomic_DNA"/>
</dbReference>
<evidence type="ECO:0000259" key="4">
    <source>
        <dbReference type="Pfam" id="PF02902"/>
    </source>
</evidence>
<dbReference type="Pfam" id="PF02902">
    <property type="entry name" value="Peptidase_C48"/>
    <property type="match status" value="1"/>
</dbReference>
<evidence type="ECO:0000313" key="6">
    <source>
        <dbReference type="Proteomes" id="UP000018721"/>
    </source>
</evidence>
<feature type="domain" description="Ubiquitin-like protease family profile" evidence="4">
    <location>
        <begin position="119"/>
        <end position="162"/>
    </location>
</feature>
<keyword evidence="6" id="KW-1185">Reference proteome</keyword>
<keyword evidence="2" id="KW-0645">Protease</keyword>
<comment type="caution">
    <text evidence="5">The sequence shown here is derived from an EMBL/GenBank/DDBJ whole genome shotgun (WGS) entry which is preliminary data.</text>
</comment>
<dbReference type="GO" id="GO:0006508">
    <property type="term" value="P:proteolysis"/>
    <property type="evidence" value="ECO:0007669"/>
    <property type="project" value="UniProtKB-KW"/>
</dbReference>
<protein>
    <recommendedName>
        <fullName evidence="4">Ubiquitin-like protease family profile domain-containing protein</fullName>
    </recommendedName>
</protein>
<accession>V9FDK7</accession>
<evidence type="ECO:0000256" key="3">
    <source>
        <dbReference type="ARBA" id="ARBA00022801"/>
    </source>
</evidence>
<dbReference type="SUPFAM" id="SSF54001">
    <property type="entry name" value="Cysteine proteinases"/>
    <property type="match status" value="1"/>
</dbReference>
<organism evidence="5 6">
    <name type="scientific">Phytophthora nicotianae P1569</name>
    <dbReference type="NCBI Taxonomy" id="1317065"/>
    <lineage>
        <taxon>Eukaryota</taxon>
        <taxon>Sar</taxon>
        <taxon>Stramenopiles</taxon>
        <taxon>Oomycota</taxon>
        <taxon>Peronosporomycetes</taxon>
        <taxon>Peronosporales</taxon>
        <taxon>Peronosporaceae</taxon>
        <taxon>Phytophthora</taxon>
    </lineage>
</organism>
<dbReference type="InterPro" id="IPR003653">
    <property type="entry name" value="Peptidase_C48_C"/>
</dbReference>
<evidence type="ECO:0000256" key="1">
    <source>
        <dbReference type="ARBA" id="ARBA00005234"/>
    </source>
</evidence>
<dbReference type="HOGENOM" id="CLU_1550573_0_0_1"/>
<dbReference type="InterPro" id="IPR038765">
    <property type="entry name" value="Papain-like_cys_pep_sf"/>
</dbReference>
<dbReference type="AlphaFoldDB" id="V9FDK7"/>
<dbReference type="GO" id="GO:0008234">
    <property type="term" value="F:cysteine-type peptidase activity"/>
    <property type="evidence" value="ECO:0007669"/>
    <property type="project" value="InterPro"/>
</dbReference>
<evidence type="ECO:0000313" key="5">
    <source>
        <dbReference type="EMBL" id="ETI49186.1"/>
    </source>
</evidence>
<name>V9FDK7_PHYNI</name>
<dbReference type="Gene3D" id="3.30.310.130">
    <property type="entry name" value="Ubiquitin-related"/>
    <property type="match status" value="1"/>
</dbReference>
<comment type="similarity">
    <text evidence="1">Belongs to the peptidase C48 family.</text>
</comment>
<gene>
    <name evidence="5" type="ORF">F443_06891</name>
</gene>
<sequence>MASQQKETVLIKDEAVEEGLETYKWMTETGIPALAADYHALGKRIAKIVKDTNAYKSIDGLPSDADFQYAILYRAMPPSWLSDASIRALCVKTKRTWNGADTVLSDDIRDCVLRQVKEEEVESVFLPLNFDNLYWCCVVVKVKTTRIYYYDPLNHTLYKNAVNAVAVRLKLAG</sequence>
<evidence type="ECO:0000256" key="2">
    <source>
        <dbReference type="ARBA" id="ARBA00022670"/>
    </source>
</evidence>